<gene>
    <name evidence="2" type="ORF">I6H88_13640</name>
</gene>
<proteinExistence type="predicted"/>
<accession>A0A7T7UWP1</accession>
<dbReference type="EMBL" id="CP067018">
    <property type="protein sequence ID" value="QQN57486.1"/>
    <property type="molecule type" value="Genomic_DNA"/>
</dbReference>
<feature type="transmembrane region" description="Helical" evidence="1">
    <location>
        <begin position="60"/>
        <end position="83"/>
    </location>
</feature>
<evidence type="ECO:0000313" key="2">
    <source>
        <dbReference type="EMBL" id="QQN57486.1"/>
    </source>
</evidence>
<keyword evidence="1" id="KW-0472">Membrane</keyword>
<protein>
    <submittedName>
        <fullName evidence="2">Uncharacterized protein</fullName>
    </submittedName>
</protein>
<dbReference type="RefSeq" id="WP_200289553.1">
    <property type="nucleotide sequence ID" value="NZ_CP067018.1"/>
</dbReference>
<keyword evidence="1" id="KW-0812">Transmembrane</keyword>
<dbReference type="Proteomes" id="UP000595426">
    <property type="component" value="Chromosome"/>
</dbReference>
<reference evidence="2 3" key="1">
    <citation type="submission" date="2020-12" db="EMBL/GenBank/DDBJ databases">
        <title>FDA dAtabase for Regulatory Grade micrObial Sequences (FDA-ARGOS): Supporting development and validation of Infectious Disease Dx tests.</title>
        <authorList>
            <person name="Kerrigan L."/>
            <person name="Long C."/>
            <person name="Tallon L."/>
            <person name="Sadzewicz L."/>
            <person name="Zhao X."/>
            <person name="Boylan J."/>
            <person name="Ott S."/>
            <person name="Bowen H."/>
            <person name="Vavikolanu K."/>
            <person name="Mehta A."/>
            <person name="Aluvathingal J."/>
            <person name="Nadendla S."/>
            <person name="Yan Y."/>
            <person name="Sichtig H."/>
        </authorList>
    </citation>
    <scope>NUCLEOTIDE SEQUENCE [LARGE SCALE GENOMIC DNA]</scope>
    <source>
        <strain evidence="2 3">FDAARGOS_1031</strain>
    </source>
</reference>
<keyword evidence="1" id="KW-1133">Transmembrane helix</keyword>
<organism evidence="2 3">
    <name type="scientific">Elizabethkingia bruuniana</name>
    <dbReference type="NCBI Taxonomy" id="1756149"/>
    <lineage>
        <taxon>Bacteria</taxon>
        <taxon>Pseudomonadati</taxon>
        <taxon>Bacteroidota</taxon>
        <taxon>Flavobacteriia</taxon>
        <taxon>Flavobacteriales</taxon>
        <taxon>Weeksellaceae</taxon>
        <taxon>Elizabethkingia</taxon>
    </lineage>
</organism>
<sequence>MADTYGEMMARINADLINSKNSGIDTNALNNINRENRDIIISISNTLNSYYREQSKFSKIISILSIATIFLNSIILFIILLYITLK</sequence>
<evidence type="ECO:0000313" key="3">
    <source>
        <dbReference type="Proteomes" id="UP000595426"/>
    </source>
</evidence>
<keyword evidence="3" id="KW-1185">Reference proteome</keyword>
<evidence type="ECO:0000256" key="1">
    <source>
        <dbReference type="SAM" id="Phobius"/>
    </source>
</evidence>
<name>A0A7T7UWP1_9FLAO</name>
<dbReference type="AlphaFoldDB" id="A0A7T7UWP1"/>